<organism evidence="2 3">
    <name type="scientific">Monascus purpureus</name>
    <name type="common">Red mold</name>
    <name type="synonym">Monascus anka</name>
    <dbReference type="NCBI Taxonomy" id="5098"/>
    <lineage>
        <taxon>Eukaryota</taxon>
        <taxon>Fungi</taxon>
        <taxon>Dikarya</taxon>
        <taxon>Ascomycota</taxon>
        <taxon>Pezizomycotina</taxon>
        <taxon>Eurotiomycetes</taxon>
        <taxon>Eurotiomycetidae</taxon>
        <taxon>Eurotiales</taxon>
        <taxon>Aspergillaceae</taxon>
        <taxon>Monascus</taxon>
    </lineage>
</organism>
<proteinExistence type="predicted"/>
<dbReference type="AlphaFoldDB" id="A0A507QKY6"/>
<comment type="caution">
    <text evidence="2">The sequence shown here is derived from an EMBL/GenBank/DDBJ whole genome shotgun (WGS) entry which is preliminary data.</text>
</comment>
<evidence type="ECO:0000256" key="1">
    <source>
        <dbReference type="ARBA" id="ARBA00023242"/>
    </source>
</evidence>
<gene>
    <name evidence="2" type="ORF">MPDQ_005108</name>
</gene>
<name>A0A507QKY6_MONPU</name>
<dbReference type="Proteomes" id="UP000319663">
    <property type="component" value="Unassembled WGS sequence"/>
</dbReference>
<dbReference type="InterPro" id="IPR050797">
    <property type="entry name" value="Carb_Metab_Trans_Reg"/>
</dbReference>
<dbReference type="EMBL" id="VIFY01000346">
    <property type="protein sequence ID" value="TQB67617.1"/>
    <property type="molecule type" value="Genomic_DNA"/>
</dbReference>
<keyword evidence="1" id="KW-0539">Nucleus</keyword>
<dbReference type="PANTHER" id="PTHR31668:SF24">
    <property type="entry name" value="TRANSCRIPTION FACTOR, PUTATIVE-RELATED"/>
    <property type="match status" value="1"/>
</dbReference>
<reference evidence="2 3" key="1">
    <citation type="submission" date="2019-06" db="EMBL/GenBank/DDBJ databases">
        <title>Wine fermentation using esterase from Monascus purpureus.</title>
        <authorList>
            <person name="Geng C."/>
            <person name="Zhang Y."/>
        </authorList>
    </citation>
    <scope>NUCLEOTIDE SEQUENCE [LARGE SCALE GENOMIC DNA]</scope>
    <source>
        <strain evidence="2">HQ1</strain>
    </source>
</reference>
<dbReference type="STRING" id="5098.A0A507QKY6"/>
<evidence type="ECO:0000313" key="3">
    <source>
        <dbReference type="Proteomes" id="UP000319663"/>
    </source>
</evidence>
<keyword evidence="3" id="KW-1185">Reference proteome</keyword>
<protein>
    <submittedName>
        <fullName evidence="2">Uncharacterized protein</fullName>
    </submittedName>
</protein>
<sequence>PLRELPEHDASVPHHVEDGFNCTIQNFLLINREFLDFWLGDRSAVTLGWVEQQQQQLEDPEWYRKVLQLPLIQQADLIVTRHWIQTLTWQIALSNFLLSSSAPFPLLSVSFPLRLSNELQSFLAHLPGNYIVGFHGSGILEKLLEIANTIADVVLQLDDVFRDDTVSRINDVVFLKKLLLSFPGFADLQTSILTAKLEAISEKYPVMEFG</sequence>
<accession>A0A507QKY6</accession>
<evidence type="ECO:0000313" key="2">
    <source>
        <dbReference type="EMBL" id="TQB67617.1"/>
    </source>
</evidence>
<feature type="non-terminal residue" evidence="2">
    <location>
        <position position="1"/>
    </location>
</feature>
<dbReference type="PANTHER" id="PTHR31668">
    <property type="entry name" value="GLUCOSE TRANSPORT TRANSCRIPTION REGULATOR RGT1-RELATED-RELATED"/>
    <property type="match status" value="1"/>
</dbReference>